<feature type="domain" description="AB hydrolase-1" evidence="1">
    <location>
        <begin position="23"/>
        <end position="255"/>
    </location>
</feature>
<keyword evidence="2" id="KW-0378">Hydrolase</keyword>
<dbReference type="SUPFAM" id="SSF53474">
    <property type="entry name" value="alpha/beta-Hydrolases"/>
    <property type="match status" value="1"/>
</dbReference>
<dbReference type="InterPro" id="IPR029058">
    <property type="entry name" value="AB_hydrolase_fold"/>
</dbReference>
<sequence>MNTHVDLRPVAVEHRGGSSGPRLLLLHGLAANDSVWERVLPELSTWGQVWTARLPWRTETIADWSEQPNLRGWLGKALEAVPGGAEVVVAHSMAANVLLDLLDQKNRGGVDSLRQYGIRGLVLVSPFYRGKAEEFDWDTISYYLNDFHLIMEEGIRAHSGGRVPDDVQQAMGERVRDRVGPHGWLRFFDLYLRTPALQTGRITAPALVLAGENDFAARPEEAVALAKALPDAACHVLPGSGHFPMLDTAGEFAAAVSSFVHSTMGLTPPSGAALLNALEPHA</sequence>
<evidence type="ECO:0000313" key="3">
    <source>
        <dbReference type="Proteomes" id="UP001199054"/>
    </source>
</evidence>
<dbReference type="Pfam" id="PF12697">
    <property type="entry name" value="Abhydrolase_6"/>
    <property type="match status" value="1"/>
</dbReference>
<name>A0ABS8BA80_9ACTN</name>
<dbReference type="RefSeq" id="WP_226728614.1">
    <property type="nucleotide sequence ID" value="NZ_JAJAUY010000078.1"/>
</dbReference>
<evidence type="ECO:0000259" key="1">
    <source>
        <dbReference type="Pfam" id="PF12697"/>
    </source>
</evidence>
<evidence type="ECO:0000313" key="2">
    <source>
        <dbReference type="EMBL" id="MCB5181530.1"/>
    </source>
</evidence>
<protein>
    <submittedName>
        <fullName evidence="2">Alpha/beta hydrolase</fullName>
    </submittedName>
</protein>
<dbReference type="InterPro" id="IPR000073">
    <property type="entry name" value="AB_hydrolase_1"/>
</dbReference>
<comment type="caution">
    <text evidence="2">The sequence shown here is derived from an EMBL/GenBank/DDBJ whole genome shotgun (WGS) entry which is preliminary data.</text>
</comment>
<dbReference type="Gene3D" id="3.40.50.1820">
    <property type="entry name" value="alpha/beta hydrolase"/>
    <property type="match status" value="1"/>
</dbReference>
<keyword evidence="3" id="KW-1185">Reference proteome</keyword>
<organism evidence="2 3">
    <name type="scientific">Streptomyces antimicrobicus</name>
    <dbReference type="NCBI Taxonomy" id="2883108"/>
    <lineage>
        <taxon>Bacteria</taxon>
        <taxon>Bacillati</taxon>
        <taxon>Actinomycetota</taxon>
        <taxon>Actinomycetes</taxon>
        <taxon>Kitasatosporales</taxon>
        <taxon>Streptomycetaceae</taxon>
        <taxon>Streptomyces</taxon>
    </lineage>
</organism>
<reference evidence="2 3" key="1">
    <citation type="submission" date="2021-10" db="EMBL/GenBank/DDBJ databases">
        <title>Streptomyces sp. strain SMC 277, a novel streptomycete isolated from soil.</title>
        <authorList>
            <person name="Chanama M."/>
        </authorList>
    </citation>
    <scope>NUCLEOTIDE SEQUENCE [LARGE SCALE GENOMIC DNA]</scope>
    <source>
        <strain evidence="2 3">SMC 277</strain>
    </source>
</reference>
<proteinExistence type="predicted"/>
<dbReference type="InterPro" id="IPR050266">
    <property type="entry name" value="AB_hydrolase_sf"/>
</dbReference>
<dbReference type="EMBL" id="JAJAUY010000078">
    <property type="protein sequence ID" value="MCB5181530.1"/>
    <property type="molecule type" value="Genomic_DNA"/>
</dbReference>
<gene>
    <name evidence="2" type="ORF">LG632_19340</name>
</gene>
<dbReference type="Proteomes" id="UP001199054">
    <property type="component" value="Unassembled WGS sequence"/>
</dbReference>
<accession>A0ABS8BA80</accession>
<dbReference type="PANTHER" id="PTHR43798">
    <property type="entry name" value="MONOACYLGLYCEROL LIPASE"/>
    <property type="match status" value="1"/>
</dbReference>
<dbReference type="GO" id="GO:0016787">
    <property type="term" value="F:hydrolase activity"/>
    <property type="evidence" value="ECO:0007669"/>
    <property type="project" value="UniProtKB-KW"/>
</dbReference>
<dbReference type="PANTHER" id="PTHR43798:SF33">
    <property type="entry name" value="HYDROLASE, PUTATIVE (AFU_ORTHOLOGUE AFUA_2G14860)-RELATED"/>
    <property type="match status" value="1"/>
</dbReference>